<dbReference type="OrthoDB" id="3928002at2759"/>
<evidence type="ECO:0000313" key="3">
    <source>
        <dbReference type="Proteomes" id="UP000799424"/>
    </source>
</evidence>
<dbReference type="AlphaFoldDB" id="A0A6A7A6Y6"/>
<dbReference type="PANTHER" id="PTHR38049:SF2">
    <property type="entry name" value="RICIN B LECTIN DOMAIN-CONTAINING PROTEIN"/>
    <property type="match status" value="1"/>
</dbReference>
<dbReference type="Proteomes" id="UP000799424">
    <property type="component" value="Unassembled WGS sequence"/>
</dbReference>
<sequence>MSILIALAAVPGMLGTQEAIRQGQQKERREEHRARRCNLIARCIKSSVRAREINSRPLVLRDGAIYIDTCTDTGTSSGHQYAGYYLPYPDSKYEGLVTTITDDAPVMNWVYIDAWTCQLRYGVRKDAQPNFTGPFDCTRQSWRLTFQGWEGFCAVEVEPGVWGVFFDVEDDGLQGRIKAGSLPESSRILEIELQRVEKKYTKDGEARNADQTINRE</sequence>
<reference evidence="2" key="1">
    <citation type="journal article" date="2020" name="Stud. Mycol.">
        <title>101 Dothideomycetes genomes: a test case for predicting lifestyles and emergence of pathogens.</title>
        <authorList>
            <person name="Haridas S."/>
            <person name="Albert R."/>
            <person name="Binder M."/>
            <person name="Bloem J."/>
            <person name="Labutti K."/>
            <person name="Salamov A."/>
            <person name="Andreopoulos B."/>
            <person name="Baker S."/>
            <person name="Barry K."/>
            <person name="Bills G."/>
            <person name="Bluhm B."/>
            <person name="Cannon C."/>
            <person name="Castanera R."/>
            <person name="Culley D."/>
            <person name="Daum C."/>
            <person name="Ezra D."/>
            <person name="Gonzalez J."/>
            <person name="Henrissat B."/>
            <person name="Kuo A."/>
            <person name="Liang C."/>
            <person name="Lipzen A."/>
            <person name="Lutzoni F."/>
            <person name="Magnuson J."/>
            <person name="Mondo S."/>
            <person name="Nolan M."/>
            <person name="Ohm R."/>
            <person name="Pangilinan J."/>
            <person name="Park H.-J."/>
            <person name="Ramirez L."/>
            <person name="Alfaro M."/>
            <person name="Sun H."/>
            <person name="Tritt A."/>
            <person name="Yoshinaga Y."/>
            <person name="Zwiers L.-H."/>
            <person name="Turgeon B."/>
            <person name="Goodwin S."/>
            <person name="Spatafora J."/>
            <person name="Crous P."/>
            <person name="Grigoriev I."/>
        </authorList>
    </citation>
    <scope>NUCLEOTIDE SEQUENCE</scope>
    <source>
        <strain evidence="2">CBS 113818</strain>
    </source>
</reference>
<dbReference type="PANTHER" id="PTHR38049">
    <property type="entry name" value="RICIN B LECTIN DOMAIN-CONTAINING PROTEIN"/>
    <property type="match status" value="1"/>
</dbReference>
<feature type="non-terminal residue" evidence="2">
    <location>
        <position position="216"/>
    </location>
</feature>
<dbReference type="EMBL" id="MU006221">
    <property type="protein sequence ID" value="KAF2829050.1"/>
    <property type="molecule type" value="Genomic_DNA"/>
</dbReference>
<name>A0A6A7A6Y6_9PLEO</name>
<organism evidence="2 3">
    <name type="scientific">Ophiobolus disseminans</name>
    <dbReference type="NCBI Taxonomy" id="1469910"/>
    <lineage>
        <taxon>Eukaryota</taxon>
        <taxon>Fungi</taxon>
        <taxon>Dikarya</taxon>
        <taxon>Ascomycota</taxon>
        <taxon>Pezizomycotina</taxon>
        <taxon>Dothideomycetes</taxon>
        <taxon>Pleosporomycetidae</taxon>
        <taxon>Pleosporales</taxon>
        <taxon>Pleosporineae</taxon>
        <taxon>Phaeosphaeriaceae</taxon>
        <taxon>Ophiobolus</taxon>
    </lineage>
</organism>
<feature type="signal peptide" evidence="1">
    <location>
        <begin position="1"/>
        <end position="15"/>
    </location>
</feature>
<gene>
    <name evidence="2" type="ORF">CC86DRAFT_261048</name>
</gene>
<evidence type="ECO:0000256" key="1">
    <source>
        <dbReference type="SAM" id="SignalP"/>
    </source>
</evidence>
<proteinExistence type="predicted"/>
<feature type="chain" id="PRO_5025686675" evidence="1">
    <location>
        <begin position="16"/>
        <end position="216"/>
    </location>
</feature>
<accession>A0A6A7A6Y6</accession>
<protein>
    <submittedName>
        <fullName evidence="2">Uncharacterized protein</fullName>
    </submittedName>
</protein>
<keyword evidence="3" id="KW-1185">Reference proteome</keyword>
<keyword evidence="1" id="KW-0732">Signal</keyword>
<evidence type="ECO:0000313" key="2">
    <source>
        <dbReference type="EMBL" id="KAF2829050.1"/>
    </source>
</evidence>